<dbReference type="CDD" id="cd06261">
    <property type="entry name" value="TM_PBP2"/>
    <property type="match status" value="1"/>
</dbReference>
<dbReference type="PROSITE" id="PS50928">
    <property type="entry name" value="ABC_TM1"/>
    <property type="match status" value="1"/>
</dbReference>
<dbReference type="InterPro" id="IPR025966">
    <property type="entry name" value="OppC_N"/>
</dbReference>
<comment type="similarity">
    <text evidence="9">Belongs to the binding-protein-dependent transport system permease family. OppBC subfamily.</text>
</comment>
<feature type="transmembrane region" description="Helical" evidence="10">
    <location>
        <begin position="152"/>
        <end position="178"/>
    </location>
</feature>
<organism evidence="13 14">
    <name type="scientific">Rathayibacter festucae DSM 15932</name>
    <dbReference type="NCBI Taxonomy" id="1328866"/>
    <lineage>
        <taxon>Bacteria</taxon>
        <taxon>Bacillati</taxon>
        <taxon>Actinomycetota</taxon>
        <taxon>Actinomycetes</taxon>
        <taxon>Micrococcales</taxon>
        <taxon>Microbacteriaceae</taxon>
        <taxon>Rathayibacter</taxon>
    </lineage>
</organism>
<evidence type="ECO:0000259" key="12">
    <source>
        <dbReference type="PROSITE" id="PS50928"/>
    </source>
</evidence>
<feature type="transmembrane region" description="Helical" evidence="10">
    <location>
        <begin position="63"/>
        <end position="83"/>
    </location>
</feature>
<evidence type="ECO:0000256" key="1">
    <source>
        <dbReference type="ARBA" id="ARBA00004651"/>
    </source>
</evidence>
<evidence type="ECO:0000256" key="6">
    <source>
        <dbReference type="ARBA" id="ARBA00022927"/>
    </source>
</evidence>
<dbReference type="RefSeq" id="WP_127887805.1">
    <property type="nucleotide sequence ID" value="NZ_CP028137.1"/>
</dbReference>
<dbReference type="PANTHER" id="PTHR43386">
    <property type="entry name" value="OLIGOPEPTIDE TRANSPORT SYSTEM PERMEASE PROTEIN APPC"/>
    <property type="match status" value="1"/>
</dbReference>
<feature type="domain" description="ABC transmembrane type-1" evidence="12">
    <location>
        <begin position="150"/>
        <end position="339"/>
    </location>
</feature>
<keyword evidence="7 10" id="KW-1133">Transmembrane helix</keyword>
<dbReference type="SUPFAM" id="SSF161098">
    <property type="entry name" value="MetI-like"/>
    <property type="match status" value="1"/>
</dbReference>
<evidence type="ECO:0000256" key="4">
    <source>
        <dbReference type="ARBA" id="ARBA00022692"/>
    </source>
</evidence>
<feature type="transmembrane region" description="Helical" evidence="10">
    <location>
        <begin position="317"/>
        <end position="339"/>
    </location>
</feature>
<dbReference type="KEGG" id="rfs:C1I64_15405"/>
<evidence type="ECO:0000256" key="8">
    <source>
        <dbReference type="ARBA" id="ARBA00023136"/>
    </source>
</evidence>
<gene>
    <name evidence="13" type="ORF">C1I64_15405</name>
</gene>
<keyword evidence="3" id="KW-1003">Cell membrane</keyword>
<accession>A0A3Q9UZ71</accession>
<dbReference type="InterPro" id="IPR035906">
    <property type="entry name" value="MetI-like_sf"/>
</dbReference>
<dbReference type="Pfam" id="PF12911">
    <property type="entry name" value="OppC_N"/>
    <property type="match status" value="1"/>
</dbReference>
<dbReference type="GO" id="GO:0055085">
    <property type="term" value="P:transmembrane transport"/>
    <property type="evidence" value="ECO:0007669"/>
    <property type="project" value="InterPro"/>
</dbReference>
<keyword evidence="4 10" id="KW-0812">Transmembrane</keyword>
<keyword evidence="5" id="KW-0571">Peptide transport</keyword>
<dbReference type="InterPro" id="IPR000515">
    <property type="entry name" value="MetI-like"/>
</dbReference>
<keyword evidence="6" id="KW-0653">Protein transport</keyword>
<proteinExistence type="inferred from homology"/>
<dbReference type="GO" id="GO:0005886">
    <property type="term" value="C:plasma membrane"/>
    <property type="evidence" value="ECO:0007669"/>
    <property type="project" value="UniProtKB-SubCell"/>
</dbReference>
<evidence type="ECO:0000256" key="11">
    <source>
        <dbReference type="SAM" id="MobiDB-lite"/>
    </source>
</evidence>
<dbReference type="GO" id="GO:0015833">
    <property type="term" value="P:peptide transport"/>
    <property type="evidence" value="ECO:0007669"/>
    <property type="project" value="UniProtKB-KW"/>
</dbReference>
<dbReference type="EMBL" id="CP028137">
    <property type="protein sequence ID" value="AZZ53280.1"/>
    <property type="molecule type" value="Genomic_DNA"/>
</dbReference>
<feature type="transmembrane region" description="Helical" evidence="10">
    <location>
        <begin position="199"/>
        <end position="222"/>
    </location>
</feature>
<dbReference type="Gene3D" id="1.10.3720.10">
    <property type="entry name" value="MetI-like"/>
    <property type="match status" value="1"/>
</dbReference>
<feature type="transmembrane region" description="Helical" evidence="10">
    <location>
        <begin position="258"/>
        <end position="279"/>
    </location>
</feature>
<evidence type="ECO:0000256" key="7">
    <source>
        <dbReference type="ARBA" id="ARBA00022989"/>
    </source>
</evidence>
<name>A0A3Q9UZ71_9MICO</name>
<feature type="region of interest" description="Disordered" evidence="11">
    <location>
        <begin position="26"/>
        <end position="47"/>
    </location>
</feature>
<dbReference type="PANTHER" id="PTHR43386:SF24">
    <property type="entry name" value="OLIGOPEPTIDE TRANSPORT SYSTEM PERMEASE PROTEIN AMID"/>
    <property type="match status" value="1"/>
</dbReference>
<protein>
    <submittedName>
        <fullName evidence="13">Peptide ABC transporter permease</fullName>
    </submittedName>
</protein>
<dbReference type="AlphaFoldDB" id="A0A3Q9UZ71"/>
<dbReference type="Proteomes" id="UP000285317">
    <property type="component" value="Chromosome"/>
</dbReference>
<evidence type="ECO:0000313" key="14">
    <source>
        <dbReference type="Proteomes" id="UP000285317"/>
    </source>
</evidence>
<keyword evidence="2 10" id="KW-0813">Transport</keyword>
<feature type="transmembrane region" description="Helical" evidence="10">
    <location>
        <begin position="291"/>
        <end position="311"/>
    </location>
</feature>
<evidence type="ECO:0000256" key="2">
    <source>
        <dbReference type="ARBA" id="ARBA00022448"/>
    </source>
</evidence>
<evidence type="ECO:0000256" key="3">
    <source>
        <dbReference type="ARBA" id="ARBA00022475"/>
    </source>
</evidence>
<evidence type="ECO:0000313" key="13">
    <source>
        <dbReference type="EMBL" id="AZZ53280.1"/>
    </source>
</evidence>
<evidence type="ECO:0000256" key="5">
    <source>
        <dbReference type="ARBA" id="ARBA00022856"/>
    </source>
</evidence>
<dbReference type="InterPro" id="IPR050366">
    <property type="entry name" value="BP-dependent_transpt_permease"/>
</dbReference>
<evidence type="ECO:0000256" key="10">
    <source>
        <dbReference type="RuleBase" id="RU363032"/>
    </source>
</evidence>
<comment type="subcellular location">
    <subcellularLocation>
        <location evidence="1 10">Cell membrane</location>
        <topology evidence="1 10">Multi-pass membrane protein</topology>
    </subcellularLocation>
</comment>
<keyword evidence="8 10" id="KW-0472">Membrane</keyword>
<reference evidence="13 14" key="1">
    <citation type="submission" date="2018-03" db="EMBL/GenBank/DDBJ databases">
        <title>Bacteriophage NCPPB3778 and a type I-E CRISPR drive the evolution of the US Biological Select Agent, Rathayibacter toxicus.</title>
        <authorList>
            <person name="Davis E.W.II."/>
            <person name="Tabima J.F."/>
            <person name="Weisberg A.J."/>
            <person name="Dantas Lopes L."/>
            <person name="Wiseman M.S."/>
            <person name="Wiseman M.S."/>
            <person name="Pupko T."/>
            <person name="Belcher M.S."/>
            <person name="Sechler A.J."/>
            <person name="Tancos M.A."/>
            <person name="Schroeder B.K."/>
            <person name="Murray T.D."/>
            <person name="Luster D.G."/>
            <person name="Schneider W.L."/>
            <person name="Rogers E."/>
            <person name="Andreote F.D."/>
            <person name="Grunwald N.J."/>
            <person name="Putnam M.L."/>
            <person name="Chang J.H."/>
        </authorList>
    </citation>
    <scope>NUCLEOTIDE SEQUENCE [LARGE SCALE GENOMIC DNA]</scope>
    <source>
        <strain evidence="13 14">DSM 15932</strain>
    </source>
</reference>
<sequence>MSDPAVHRTPISPTAGLDAGVAPEGLRLVTPGNRPAGPPTTSTRVVRGGGTDIARRFRRNWPAMAGLVILAVIVVLSLVVPFFPATGGGPEIASRFLPPRVPLLESFGILDGSRDGVDAYAAADLPPGTYFLFGTDELGRDVWSRVWSGTRVSLLIAVIAFAIDVVIGMTYGLVSGYFGGRTDSLMQRVVEVLSGIPQLVIVTLFVVAVGPGIGAIVFGLLLSNWLAMSRVSRAQALRQKTEEYVLASRTLGARDARIVFVEILPNIIGPIVTMSMFSIPSAIFTESYLSFVGLGVQAPMASLGSLVSVGYKSFLAYPFLVIIPVVVLGLLMVAFTLVADGLKEATDPRLTTSRGH</sequence>
<dbReference type="GO" id="GO:0015031">
    <property type="term" value="P:protein transport"/>
    <property type="evidence" value="ECO:0007669"/>
    <property type="project" value="UniProtKB-KW"/>
</dbReference>
<dbReference type="Pfam" id="PF00528">
    <property type="entry name" value="BPD_transp_1"/>
    <property type="match status" value="1"/>
</dbReference>
<evidence type="ECO:0000256" key="9">
    <source>
        <dbReference type="ARBA" id="ARBA00024202"/>
    </source>
</evidence>